<sequence length="561" mass="62943">MSYSKGNNKPAQVSNMDFLTRAFQRLAIQDRRPPQAFNFDCASLIFDHLAIEDIFRLERVSKTWRDYVRDWMSGPGMHKLFPDAIRANSEAGAGIGSGKRAGGADPADRFKRFLREGTCSERWETGRANVANEYVCSNVPHLHSSSPGIYTAGDYLVYTSGWHIFGTRLGQEKGAGGTPSSYPVRELDAANANLRRAGDVRDIRVHASGLAVVYNNSVHNHCWQTFDIKTGNMLWTTAIPQYINARDYNVALGWHRLYRFDKDLSVLDSYDIRTGALVSSQQTGLILEPTWGTRQGVIWRLQGRDVLVTIDARQVDPSDTLSKKKMLCIMDTETHQIIQRIPLEHANAPRPYQQRCGPLVHVSSRHDDHAFAVITAGCEQDGAGMQQVRTIRTFQYHAREGKFKERTIEHVDLRGFRFSNRTAFDIDPFRRFLIAQDSSTGRLCRYPTPYVFAASPHTLPPVPASPLPLFVGDDTTTPYPVVMNPPKPGATGATFASPWKAKVMRNRLYLYYWKKHSDDGVTLRANTRTVALTFGSSAPSIPDPEAATCLHHPDGLAEKEM</sequence>
<dbReference type="GeneID" id="38110461"/>
<proteinExistence type="predicted"/>
<dbReference type="SUPFAM" id="SSF50998">
    <property type="entry name" value="Quinoprotein alcohol dehydrogenase-like"/>
    <property type="match status" value="1"/>
</dbReference>
<keyword evidence="3" id="KW-1185">Reference proteome</keyword>
<dbReference type="AlphaFoldDB" id="A0A3D8T2N0"/>
<dbReference type="InterPro" id="IPR036047">
    <property type="entry name" value="F-box-like_dom_sf"/>
</dbReference>
<evidence type="ECO:0000259" key="1">
    <source>
        <dbReference type="Pfam" id="PF00646"/>
    </source>
</evidence>
<reference evidence="2 3" key="1">
    <citation type="journal article" date="2018" name="IMA Fungus">
        <title>IMA Genome-F 9: Draft genome sequence of Annulohypoxylon stygium, Aspergillus mulundensis, Berkeleyomyces basicola (syn. Thielaviopsis basicola), Ceratocystis smalleyi, two Cercospora beticola strains, Coleophoma cylindrospora, Fusarium fracticaudum, Phialophora cf. hyalina, and Morchella septimelata.</title>
        <authorList>
            <person name="Wingfield B.D."/>
            <person name="Bills G.F."/>
            <person name="Dong Y."/>
            <person name="Huang W."/>
            <person name="Nel W.J."/>
            <person name="Swalarsk-Parry B.S."/>
            <person name="Vaghefi N."/>
            <person name="Wilken P.M."/>
            <person name="An Z."/>
            <person name="de Beer Z.W."/>
            <person name="De Vos L."/>
            <person name="Chen L."/>
            <person name="Duong T.A."/>
            <person name="Gao Y."/>
            <person name="Hammerbacher A."/>
            <person name="Kikkert J.R."/>
            <person name="Li Y."/>
            <person name="Li H."/>
            <person name="Li K."/>
            <person name="Li Q."/>
            <person name="Liu X."/>
            <person name="Ma X."/>
            <person name="Naidoo K."/>
            <person name="Pethybridge S.J."/>
            <person name="Sun J."/>
            <person name="Steenkamp E.T."/>
            <person name="van der Nest M.A."/>
            <person name="van Wyk S."/>
            <person name="Wingfield M.J."/>
            <person name="Xiong C."/>
            <person name="Yue Q."/>
            <person name="Zhang X."/>
        </authorList>
    </citation>
    <scope>NUCLEOTIDE SEQUENCE [LARGE SCALE GENOMIC DNA]</scope>
    <source>
        <strain evidence="2 3">DSM 5745</strain>
    </source>
</reference>
<protein>
    <recommendedName>
        <fullName evidence="1">F-box domain-containing protein</fullName>
    </recommendedName>
</protein>
<feature type="domain" description="F-box" evidence="1">
    <location>
        <begin position="40"/>
        <end position="70"/>
    </location>
</feature>
<evidence type="ECO:0000313" key="2">
    <source>
        <dbReference type="EMBL" id="RDW92769.1"/>
    </source>
</evidence>
<dbReference type="Proteomes" id="UP000256690">
    <property type="component" value="Unassembled WGS sequence"/>
</dbReference>
<evidence type="ECO:0000313" key="3">
    <source>
        <dbReference type="Proteomes" id="UP000256690"/>
    </source>
</evidence>
<gene>
    <name evidence="2" type="ORF">DSM5745_00091</name>
</gene>
<dbReference type="EMBL" id="PVWQ01000001">
    <property type="protein sequence ID" value="RDW92769.1"/>
    <property type="molecule type" value="Genomic_DNA"/>
</dbReference>
<name>A0A3D8T2N0_9EURO</name>
<organism evidence="2 3">
    <name type="scientific">Aspergillus mulundensis</name>
    <dbReference type="NCBI Taxonomy" id="1810919"/>
    <lineage>
        <taxon>Eukaryota</taxon>
        <taxon>Fungi</taxon>
        <taxon>Dikarya</taxon>
        <taxon>Ascomycota</taxon>
        <taxon>Pezizomycotina</taxon>
        <taxon>Eurotiomycetes</taxon>
        <taxon>Eurotiomycetidae</taxon>
        <taxon>Eurotiales</taxon>
        <taxon>Aspergillaceae</taxon>
        <taxon>Aspergillus</taxon>
        <taxon>Aspergillus subgen. Nidulantes</taxon>
    </lineage>
</organism>
<comment type="caution">
    <text evidence="2">The sequence shown here is derived from an EMBL/GenBank/DDBJ whole genome shotgun (WGS) entry which is preliminary data.</text>
</comment>
<dbReference type="SUPFAM" id="SSF81383">
    <property type="entry name" value="F-box domain"/>
    <property type="match status" value="1"/>
</dbReference>
<dbReference type="InterPro" id="IPR011047">
    <property type="entry name" value="Quinoprotein_ADH-like_sf"/>
</dbReference>
<dbReference type="RefSeq" id="XP_026607952.1">
    <property type="nucleotide sequence ID" value="XM_026742107.1"/>
</dbReference>
<accession>A0A3D8T2N0</accession>
<dbReference type="InterPro" id="IPR001810">
    <property type="entry name" value="F-box_dom"/>
</dbReference>
<dbReference type="Pfam" id="PF00646">
    <property type="entry name" value="F-box"/>
    <property type="match status" value="1"/>
</dbReference>